<organism evidence="3">
    <name type="scientific">Anopheles darlingi</name>
    <name type="common">Mosquito</name>
    <dbReference type="NCBI Taxonomy" id="43151"/>
    <lineage>
        <taxon>Eukaryota</taxon>
        <taxon>Metazoa</taxon>
        <taxon>Ecdysozoa</taxon>
        <taxon>Arthropoda</taxon>
        <taxon>Hexapoda</taxon>
        <taxon>Insecta</taxon>
        <taxon>Pterygota</taxon>
        <taxon>Neoptera</taxon>
        <taxon>Endopterygota</taxon>
        <taxon>Diptera</taxon>
        <taxon>Nematocera</taxon>
        <taxon>Culicoidea</taxon>
        <taxon>Culicidae</taxon>
        <taxon>Anophelinae</taxon>
        <taxon>Anopheles</taxon>
    </lineage>
</organism>
<feature type="signal peptide" evidence="2">
    <location>
        <begin position="1"/>
        <end position="16"/>
    </location>
</feature>
<name>A0A2M4D4S1_ANODA</name>
<reference evidence="3" key="1">
    <citation type="submission" date="2018-01" db="EMBL/GenBank/DDBJ databases">
        <title>An insight into the sialome of Amazonian anophelines.</title>
        <authorList>
            <person name="Ribeiro J.M."/>
            <person name="Scarpassa V."/>
            <person name="Calvo E."/>
        </authorList>
    </citation>
    <scope>NUCLEOTIDE SEQUENCE</scope>
</reference>
<proteinExistence type="predicted"/>
<accession>A0A2M4D4S1</accession>
<protein>
    <submittedName>
        <fullName evidence="3">Putative secreted protein</fullName>
    </submittedName>
</protein>
<dbReference type="AlphaFoldDB" id="A0A2M4D4S1"/>
<feature type="chain" id="PRO_5014818108" evidence="2">
    <location>
        <begin position="17"/>
        <end position="82"/>
    </location>
</feature>
<keyword evidence="2" id="KW-0732">Signal</keyword>
<evidence type="ECO:0000313" key="3">
    <source>
        <dbReference type="EMBL" id="MBW72555.1"/>
    </source>
</evidence>
<feature type="region of interest" description="Disordered" evidence="1">
    <location>
        <begin position="18"/>
        <end position="49"/>
    </location>
</feature>
<feature type="compositionally biased region" description="Low complexity" evidence="1">
    <location>
        <begin position="34"/>
        <end position="43"/>
    </location>
</feature>
<evidence type="ECO:0000256" key="2">
    <source>
        <dbReference type="SAM" id="SignalP"/>
    </source>
</evidence>
<dbReference type="EMBL" id="GGFL01008377">
    <property type="protein sequence ID" value="MBW72555.1"/>
    <property type="molecule type" value="Transcribed_RNA"/>
</dbReference>
<sequence>MLAVCVLLLLGLNARCEESDSVEQQTTEPSIEPQENVEQENVVTADEEDTTPGEVRLDIVMYVNRPYIFPDDFRLPMNCYQT</sequence>
<evidence type="ECO:0000256" key="1">
    <source>
        <dbReference type="SAM" id="MobiDB-lite"/>
    </source>
</evidence>